<protein>
    <submittedName>
        <fullName evidence="1">Uncharacterized protein</fullName>
    </submittedName>
</protein>
<sequence>MMYDWVVIGGGIHGCTVSAFLLKNKKVLPEGLRIIDPHDSPLFTWMKNTERIGMQFLRSPFVHHLDVDPFSLIKFAGKQHKKRTDFYGVYKRPSLPIFNEHSLELFRDLRLMECWHQGSVNWINRDAGSWSVSTVSGEVVRSKNIVLALSVNEQLNIPDWADSIGDDGKQTFHIFDRNVDLSRLQAPVAVIGGGITAAHLVIKLSALYPGQVHLFKRHPFRVYDFDSDPGWLGPKKQTTYAMIKDYTERREMIKQARNRGSLPKELFYRLKVLEKNQLIKVTDGEIINARRSEGPKIVLSTDQQEVKVRSVVFATGFKPSRPGGEWLETAIQRHALPCAECGYPIVSESLEWCKNLYVMGPLAELEIGPIARNISGARQAAERIVRSVL</sequence>
<name>A0A427TNH5_9BACI</name>
<dbReference type="EMBL" id="RSFW01000018">
    <property type="protein sequence ID" value="RSD25905.1"/>
    <property type="molecule type" value="Genomic_DNA"/>
</dbReference>
<gene>
    <name evidence="1" type="ORF">EJA10_16095</name>
</gene>
<dbReference type="RefSeq" id="WP_125481051.1">
    <property type="nucleotide sequence ID" value="NZ_RSFW01000018.1"/>
</dbReference>
<evidence type="ECO:0000313" key="2">
    <source>
        <dbReference type="Proteomes" id="UP000279911"/>
    </source>
</evidence>
<evidence type="ECO:0000313" key="1">
    <source>
        <dbReference type="EMBL" id="RSD25905.1"/>
    </source>
</evidence>
<dbReference type="OrthoDB" id="370110at2"/>
<accession>A0A427TNH5</accession>
<dbReference type="PANTHER" id="PTHR38663">
    <property type="match status" value="1"/>
</dbReference>
<comment type="caution">
    <text evidence="1">The sequence shown here is derived from an EMBL/GenBank/DDBJ whole genome shotgun (WGS) entry which is preliminary data.</text>
</comment>
<dbReference type="PANTHER" id="PTHR38663:SF1">
    <property type="entry name" value="L-ORNITHINE N(5)-MONOOXYGENASE"/>
    <property type="match status" value="1"/>
</dbReference>
<dbReference type="SUPFAM" id="SSF51905">
    <property type="entry name" value="FAD/NAD(P)-binding domain"/>
    <property type="match status" value="2"/>
</dbReference>
<dbReference type="AlphaFoldDB" id="A0A427TNH5"/>
<organism evidence="1 2">
    <name type="scientific">Mesobacillus subterraneus</name>
    <dbReference type="NCBI Taxonomy" id="285983"/>
    <lineage>
        <taxon>Bacteria</taxon>
        <taxon>Bacillati</taxon>
        <taxon>Bacillota</taxon>
        <taxon>Bacilli</taxon>
        <taxon>Bacillales</taxon>
        <taxon>Bacillaceae</taxon>
        <taxon>Mesobacillus</taxon>
    </lineage>
</organism>
<reference evidence="2" key="1">
    <citation type="submission" date="2018-12" db="EMBL/GenBank/DDBJ databases">
        <title>Bacillus chawlae sp. nov., Bacillus glennii sp. nov., and Bacillus saganii sp. nov. Isolated from the Vehicle Assembly Building at Kennedy Space Center where the Viking Spacecraft were Assembled.</title>
        <authorList>
            <person name="Seuylemezian A."/>
            <person name="Vaishampayan P."/>
        </authorList>
    </citation>
    <scope>NUCLEOTIDE SEQUENCE [LARGE SCALE GENOMIC DNA]</scope>
    <source>
        <strain evidence="2">DSM 13966</strain>
    </source>
</reference>
<dbReference type="Proteomes" id="UP000279911">
    <property type="component" value="Unassembled WGS sequence"/>
</dbReference>
<dbReference type="Gene3D" id="3.50.50.60">
    <property type="entry name" value="FAD/NAD(P)-binding domain"/>
    <property type="match status" value="1"/>
</dbReference>
<dbReference type="InterPro" id="IPR036188">
    <property type="entry name" value="FAD/NAD-bd_sf"/>
</dbReference>
<proteinExistence type="predicted"/>